<dbReference type="InterPro" id="IPR039422">
    <property type="entry name" value="MarR/SlyA-like"/>
</dbReference>
<dbReference type="Gene3D" id="1.10.10.10">
    <property type="entry name" value="Winged helix-like DNA-binding domain superfamily/Winged helix DNA-binding domain"/>
    <property type="match status" value="1"/>
</dbReference>
<dbReference type="Pfam" id="PF00583">
    <property type="entry name" value="Acetyltransf_1"/>
    <property type="match status" value="1"/>
</dbReference>
<feature type="domain" description="N-acetyltransferase" evidence="2">
    <location>
        <begin position="165"/>
        <end position="317"/>
    </location>
</feature>
<dbReference type="EMBL" id="VIKS01000010">
    <property type="protein sequence ID" value="TQV86590.1"/>
    <property type="molecule type" value="Genomic_DNA"/>
</dbReference>
<dbReference type="CDD" id="cd04301">
    <property type="entry name" value="NAT_SF"/>
    <property type="match status" value="1"/>
</dbReference>
<dbReference type="PANTHER" id="PTHR33164:SF43">
    <property type="entry name" value="HTH-TYPE TRANSCRIPTIONAL REPRESSOR YETL"/>
    <property type="match status" value="1"/>
</dbReference>
<dbReference type="InterPro" id="IPR000182">
    <property type="entry name" value="GNAT_dom"/>
</dbReference>
<organism evidence="3 4">
    <name type="scientific">Aliikangiella coralliicola</name>
    <dbReference type="NCBI Taxonomy" id="2592383"/>
    <lineage>
        <taxon>Bacteria</taxon>
        <taxon>Pseudomonadati</taxon>
        <taxon>Pseudomonadota</taxon>
        <taxon>Gammaproteobacteria</taxon>
        <taxon>Oceanospirillales</taxon>
        <taxon>Pleioneaceae</taxon>
        <taxon>Aliikangiella</taxon>
    </lineage>
</organism>
<dbReference type="Pfam" id="PF12802">
    <property type="entry name" value="MarR_2"/>
    <property type="match status" value="1"/>
</dbReference>
<gene>
    <name evidence="3" type="ORF">FLL46_16970</name>
</gene>
<dbReference type="SUPFAM" id="SSF46785">
    <property type="entry name" value="Winged helix' DNA-binding domain"/>
    <property type="match status" value="1"/>
</dbReference>
<dbReference type="SMART" id="SM00347">
    <property type="entry name" value="HTH_MARR"/>
    <property type="match status" value="1"/>
</dbReference>
<dbReference type="OrthoDB" id="1431064at2"/>
<sequence length="318" mass="36895">MQRLEDFGVLTLGSRLKRLSDLMFRQTDELYKQKGVDLQARAFPILQLLSVNGNLPVTQLADLLGQTHPSISQMSKKLEKSGWLYHEVDSRDERRRMLALTPQGYELVDRLQPLWDSLKIVMERILEVAGHNLIDNIAVLERELAKRSLVERVELVEKQQRRKQVEVIHYEPQYQDDFYRLNRHWLDKYFYLEAIDHEILSNPESNIIEPGGFVLLARLEGKIIGTAALIVADKSRLELSKMSVDEQYQGFGIGEKLTKAAIDQYLATDYSTLYLESSRKLLPALNLYRKMGFIEQEAPFQQSHYSRADIYMEYSVGV</sequence>
<evidence type="ECO:0000313" key="4">
    <source>
        <dbReference type="Proteomes" id="UP000315439"/>
    </source>
</evidence>
<feature type="domain" description="HTH marR-type" evidence="1">
    <location>
        <begin position="9"/>
        <end position="146"/>
    </location>
</feature>
<dbReference type="InterPro" id="IPR000835">
    <property type="entry name" value="HTH_MarR-typ"/>
</dbReference>
<proteinExistence type="predicted"/>
<dbReference type="InterPro" id="IPR036388">
    <property type="entry name" value="WH-like_DNA-bd_sf"/>
</dbReference>
<name>A0A545UAV0_9GAMM</name>
<dbReference type="PROSITE" id="PS50995">
    <property type="entry name" value="HTH_MARR_2"/>
    <property type="match status" value="1"/>
</dbReference>
<dbReference type="InterPro" id="IPR036390">
    <property type="entry name" value="WH_DNA-bd_sf"/>
</dbReference>
<keyword evidence="3" id="KW-0808">Transferase</keyword>
<dbReference type="RefSeq" id="WP_142932514.1">
    <property type="nucleotide sequence ID" value="NZ_ML660166.1"/>
</dbReference>
<dbReference type="PROSITE" id="PS51186">
    <property type="entry name" value="GNAT"/>
    <property type="match status" value="1"/>
</dbReference>
<dbReference type="GO" id="GO:0016747">
    <property type="term" value="F:acyltransferase activity, transferring groups other than amino-acyl groups"/>
    <property type="evidence" value="ECO:0007669"/>
    <property type="project" value="InterPro"/>
</dbReference>
<evidence type="ECO:0000259" key="2">
    <source>
        <dbReference type="PROSITE" id="PS51186"/>
    </source>
</evidence>
<reference evidence="3 4" key="1">
    <citation type="submission" date="2019-07" db="EMBL/GenBank/DDBJ databases">
        <title>Draft genome for Aliikangiella sp. M105.</title>
        <authorList>
            <person name="Wang G."/>
        </authorList>
    </citation>
    <scope>NUCLEOTIDE SEQUENCE [LARGE SCALE GENOMIC DNA]</scope>
    <source>
        <strain evidence="3 4">M105</strain>
    </source>
</reference>
<dbReference type="Gene3D" id="3.40.630.30">
    <property type="match status" value="1"/>
</dbReference>
<dbReference type="PANTHER" id="PTHR33164">
    <property type="entry name" value="TRANSCRIPTIONAL REGULATOR, MARR FAMILY"/>
    <property type="match status" value="1"/>
</dbReference>
<dbReference type="Proteomes" id="UP000315439">
    <property type="component" value="Unassembled WGS sequence"/>
</dbReference>
<dbReference type="GO" id="GO:0003700">
    <property type="term" value="F:DNA-binding transcription factor activity"/>
    <property type="evidence" value="ECO:0007669"/>
    <property type="project" value="InterPro"/>
</dbReference>
<dbReference type="GO" id="GO:0006950">
    <property type="term" value="P:response to stress"/>
    <property type="evidence" value="ECO:0007669"/>
    <property type="project" value="TreeGrafter"/>
</dbReference>
<protein>
    <submittedName>
        <fullName evidence="3">GNAT family N-acetyltransferase</fullName>
    </submittedName>
</protein>
<dbReference type="InterPro" id="IPR016181">
    <property type="entry name" value="Acyl_CoA_acyltransferase"/>
</dbReference>
<keyword evidence="4" id="KW-1185">Reference proteome</keyword>
<dbReference type="SUPFAM" id="SSF55729">
    <property type="entry name" value="Acyl-CoA N-acyltransferases (Nat)"/>
    <property type="match status" value="1"/>
</dbReference>
<evidence type="ECO:0000259" key="1">
    <source>
        <dbReference type="PROSITE" id="PS50995"/>
    </source>
</evidence>
<evidence type="ECO:0000313" key="3">
    <source>
        <dbReference type="EMBL" id="TQV86590.1"/>
    </source>
</evidence>
<comment type="caution">
    <text evidence="3">The sequence shown here is derived from an EMBL/GenBank/DDBJ whole genome shotgun (WGS) entry which is preliminary data.</text>
</comment>
<dbReference type="AlphaFoldDB" id="A0A545UAV0"/>
<accession>A0A545UAV0</accession>